<protein>
    <submittedName>
        <fullName evidence="1">Uncharacterized protein</fullName>
    </submittedName>
</protein>
<dbReference type="Proteomes" id="UP000265520">
    <property type="component" value="Unassembled WGS sequence"/>
</dbReference>
<dbReference type="EMBL" id="LXQA010748178">
    <property type="protein sequence ID" value="MCI69050.1"/>
    <property type="molecule type" value="Genomic_DNA"/>
</dbReference>
<evidence type="ECO:0000313" key="1">
    <source>
        <dbReference type="EMBL" id="MCI69050.1"/>
    </source>
</evidence>
<evidence type="ECO:0000313" key="2">
    <source>
        <dbReference type="Proteomes" id="UP000265520"/>
    </source>
</evidence>
<sequence>MEDGIFLSFVQPRKLNSSSRTKRCKDGGSSSITVCVKLMLVKLFAGSKISGK</sequence>
<reference evidence="1 2" key="1">
    <citation type="journal article" date="2018" name="Front. Plant Sci.">
        <title>Red Clover (Trifolium pratense) and Zigzag Clover (T. medium) - A Picture of Genomic Similarities and Differences.</title>
        <authorList>
            <person name="Dluhosova J."/>
            <person name="Istvanek J."/>
            <person name="Nedelnik J."/>
            <person name="Repkova J."/>
        </authorList>
    </citation>
    <scope>NUCLEOTIDE SEQUENCE [LARGE SCALE GENOMIC DNA]</scope>
    <source>
        <strain evidence="2">cv. 10/8</strain>
        <tissue evidence="1">Leaf</tissue>
    </source>
</reference>
<comment type="caution">
    <text evidence="1">The sequence shown here is derived from an EMBL/GenBank/DDBJ whole genome shotgun (WGS) entry which is preliminary data.</text>
</comment>
<name>A0A392U9C7_9FABA</name>
<dbReference type="AlphaFoldDB" id="A0A392U9C7"/>
<accession>A0A392U9C7</accession>
<feature type="non-terminal residue" evidence="1">
    <location>
        <position position="52"/>
    </location>
</feature>
<organism evidence="1 2">
    <name type="scientific">Trifolium medium</name>
    <dbReference type="NCBI Taxonomy" id="97028"/>
    <lineage>
        <taxon>Eukaryota</taxon>
        <taxon>Viridiplantae</taxon>
        <taxon>Streptophyta</taxon>
        <taxon>Embryophyta</taxon>
        <taxon>Tracheophyta</taxon>
        <taxon>Spermatophyta</taxon>
        <taxon>Magnoliopsida</taxon>
        <taxon>eudicotyledons</taxon>
        <taxon>Gunneridae</taxon>
        <taxon>Pentapetalae</taxon>
        <taxon>rosids</taxon>
        <taxon>fabids</taxon>
        <taxon>Fabales</taxon>
        <taxon>Fabaceae</taxon>
        <taxon>Papilionoideae</taxon>
        <taxon>50 kb inversion clade</taxon>
        <taxon>NPAAA clade</taxon>
        <taxon>Hologalegina</taxon>
        <taxon>IRL clade</taxon>
        <taxon>Trifolieae</taxon>
        <taxon>Trifolium</taxon>
    </lineage>
</organism>
<proteinExistence type="predicted"/>
<keyword evidence="2" id="KW-1185">Reference proteome</keyword>